<dbReference type="Proteomes" id="UP000256478">
    <property type="component" value="Unassembled WGS sequence"/>
</dbReference>
<dbReference type="Pfam" id="PF13384">
    <property type="entry name" value="HTH_23"/>
    <property type="match status" value="1"/>
</dbReference>
<organism evidence="1 2">
    <name type="scientific">Thalassotalea euphylliae</name>
    <dbReference type="NCBI Taxonomy" id="1655234"/>
    <lineage>
        <taxon>Bacteria</taxon>
        <taxon>Pseudomonadati</taxon>
        <taxon>Pseudomonadota</taxon>
        <taxon>Gammaproteobacteria</taxon>
        <taxon>Alteromonadales</taxon>
        <taxon>Colwelliaceae</taxon>
        <taxon>Thalassotalea</taxon>
    </lineage>
</organism>
<name>A0A3E0TL87_9GAMM</name>
<comment type="caution">
    <text evidence="1">The sequence shown here is derived from an EMBL/GenBank/DDBJ whole genome shotgun (WGS) entry which is preliminary data.</text>
</comment>
<dbReference type="EMBL" id="QUOU01000001">
    <property type="protein sequence ID" value="REL25321.1"/>
    <property type="molecule type" value="Genomic_DNA"/>
</dbReference>
<accession>A0A3E0TL87</accession>
<protein>
    <submittedName>
        <fullName evidence="1">Helix-turn-helix domain-containing protein</fullName>
    </submittedName>
</protein>
<dbReference type="AlphaFoldDB" id="A0A3E0TL87"/>
<dbReference type="OrthoDB" id="129174at2"/>
<proteinExistence type="predicted"/>
<evidence type="ECO:0000313" key="1">
    <source>
        <dbReference type="EMBL" id="REL25321.1"/>
    </source>
</evidence>
<sequence>MRLLAIYHFSLGQNRAQIAQLLGVARGKVNKWVNSDLSQGA</sequence>
<reference evidence="1 2" key="1">
    <citation type="submission" date="2018-08" db="EMBL/GenBank/DDBJ databases">
        <title>Thalassotalea euphylliae genome.</title>
        <authorList>
            <person name="Summers S."/>
            <person name="Rice S.A."/>
            <person name="Freckelton M.L."/>
            <person name="Nedved B.T."/>
            <person name="Hadfield M.G."/>
        </authorList>
    </citation>
    <scope>NUCLEOTIDE SEQUENCE [LARGE SCALE GENOMIC DNA]</scope>
    <source>
        <strain evidence="1 2">H1</strain>
    </source>
</reference>
<gene>
    <name evidence="1" type="ORF">DXX93_01335</name>
</gene>
<dbReference type="RefSeq" id="WP_116006482.1">
    <property type="nucleotide sequence ID" value="NZ_QUOU01000001.1"/>
</dbReference>
<evidence type="ECO:0000313" key="2">
    <source>
        <dbReference type="Proteomes" id="UP000256478"/>
    </source>
</evidence>